<feature type="domain" description="Copper-binding protein MbnP-like" evidence="2">
    <location>
        <begin position="39"/>
        <end position="274"/>
    </location>
</feature>
<sequence length="312" mass="32534">MRLTTHLSLIASASLIMTACGGGSSSSNTTPVDPTPTEQKLTIPFQAVAGTTAIDCAANLSLLGTTADGGKISDFAFYVHDIKFSTTDGKTITTTLEDNTFQDPQYGVALLDFQNKADSCAGLDKPTNKQVTLKATVDPSKVNGISFSVGVPATANHHNASTSRSPYNRSGLAWSWQSGHKFMRLDVKPTQQVTKADGTKTATFNFHLGSTGCSGDPVTGQVVSCTAPNRPVISLTNGFSVDSANKTSAIVLNYASLIENINLNLETGGAVGCMSGATDPECPGFFEQLNLPLGTIPAPGTQQVFSVSNTSN</sequence>
<feature type="signal peptide" evidence="1">
    <location>
        <begin position="1"/>
        <end position="19"/>
    </location>
</feature>
<evidence type="ECO:0000256" key="1">
    <source>
        <dbReference type="SAM" id="SignalP"/>
    </source>
</evidence>
<dbReference type="Proteomes" id="UP001300672">
    <property type="component" value="Chromosome"/>
</dbReference>
<dbReference type="NCBIfam" id="TIGR04052">
    <property type="entry name" value="MbnP_like_WxW"/>
    <property type="match status" value="1"/>
</dbReference>
<evidence type="ECO:0000259" key="2">
    <source>
        <dbReference type="Pfam" id="PF20243"/>
    </source>
</evidence>
<accession>A0AA95KJ19</accession>
<dbReference type="PROSITE" id="PS51257">
    <property type="entry name" value="PROKAR_LIPOPROTEIN"/>
    <property type="match status" value="1"/>
</dbReference>
<dbReference type="EMBL" id="CP124755">
    <property type="protein sequence ID" value="WGZ89493.1"/>
    <property type="molecule type" value="Genomic_DNA"/>
</dbReference>
<reference evidence="3" key="2">
    <citation type="submission" date="2023-04" db="EMBL/GenBank/DDBJ databases">
        <authorList>
            <person name="Beletskiy A.V."/>
            <person name="Mardanov A.V."/>
            <person name="Ravin N.V."/>
        </authorList>
    </citation>
    <scope>NUCLEOTIDE SEQUENCE</scope>
    <source>
        <strain evidence="3">GKL-01</strain>
    </source>
</reference>
<feature type="chain" id="PRO_5041661875" evidence="1">
    <location>
        <begin position="20"/>
        <end position="312"/>
    </location>
</feature>
<proteinExistence type="predicted"/>
<dbReference type="KEGG" id="tdu:QJT80_08200"/>
<gene>
    <name evidence="3" type="ORF">QJT80_08200</name>
</gene>
<name>A0AA95KJ19_9GAMM</name>
<dbReference type="InterPro" id="IPR023977">
    <property type="entry name" value="MbnP-like"/>
</dbReference>
<keyword evidence="1" id="KW-0732">Signal</keyword>
<dbReference type="InterPro" id="IPR046863">
    <property type="entry name" value="MbnP-like_dom"/>
</dbReference>
<organism evidence="3">
    <name type="scientific">Candidatus Thiocaldithrix dubininis</name>
    <dbReference type="NCBI Taxonomy" id="3080823"/>
    <lineage>
        <taxon>Bacteria</taxon>
        <taxon>Pseudomonadati</taxon>
        <taxon>Pseudomonadota</taxon>
        <taxon>Gammaproteobacteria</taxon>
        <taxon>Thiotrichales</taxon>
        <taxon>Thiotrichaceae</taxon>
        <taxon>Candidatus Thiocaldithrix</taxon>
    </lineage>
</organism>
<reference evidence="3" key="1">
    <citation type="journal article" date="2023" name="Int. J. Mol. Sci.">
        <title>Metagenomics Revealed a New Genus 'Candidatus Thiocaldithrix dubininis' gen. nov., sp. nov. and a New Species 'Candidatus Thiothrix putei' sp. nov. in the Family Thiotrichaceae, Some Members of Which Have Traits of Both Na+- and H+-Motive Energetics.</title>
        <authorList>
            <person name="Ravin N.V."/>
            <person name="Muntyan M.S."/>
            <person name="Smolyakov D.D."/>
            <person name="Rudenko T.S."/>
            <person name="Beletsky A.V."/>
            <person name="Mardanov A.V."/>
            <person name="Grabovich M.Y."/>
        </authorList>
    </citation>
    <scope>NUCLEOTIDE SEQUENCE</scope>
    <source>
        <strain evidence="3">GKL-01</strain>
    </source>
</reference>
<protein>
    <submittedName>
        <fullName evidence="3">Metallo-mystery pair system four-Cys motif protein</fullName>
    </submittedName>
</protein>
<evidence type="ECO:0000313" key="3">
    <source>
        <dbReference type="EMBL" id="WGZ89493.1"/>
    </source>
</evidence>
<dbReference type="AlphaFoldDB" id="A0AA95KJ19"/>
<dbReference type="Pfam" id="PF20243">
    <property type="entry name" value="MbnP"/>
    <property type="match status" value="1"/>
</dbReference>